<dbReference type="Pfam" id="PF14388">
    <property type="entry name" value="DUF4419"/>
    <property type="match status" value="1"/>
</dbReference>
<gene>
    <name evidence="1" type="ORF">ONZ51_g5701</name>
</gene>
<dbReference type="AlphaFoldDB" id="A0AAD7TW04"/>
<organism evidence="1 2">
    <name type="scientific">Trametes cubensis</name>
    <dbReference type="NCBI Taxonomy" id="1111947"/>
    <lineage>
        <taxon>Eukaryota</taxon>
        <taxon>Fungi</taxon>
        <taxon>Dikarya</taxon>
        <taxon>Basidiomycota</taxon>
        <taxon>Agaricomycotina</taxon>
        <taxon>Agaricomycetes</taxon>
        <taxon>Polyporales</taxon>
        <taxon>Polyporaceae</taxon>
        <taxon>Trametes</taxon>
    </lineage>
</organism>
<sequence length="420" mass="46910">MPVTFAVTPTARPREIWPDRLASSIAVYRGKESIRLCPSSVKDGRHELLKSSVKASESPSLLPQRNGFVGAVIEAWAFHSHLRIRPDDVWTAILTQLSFYVHAHAESLRSYFVAHNGQEELRISGIGGRYGIYFSRMAQEFTKKMREHLVDRTLADWILPDFSTTTVTDQTVCSVLMMATCKSYFKYGVDLTCGFPSVTLEGTRSDWQRLLKRLDRLYEFGDEPAVWANMLQPILRRFVSAFDGNPDVEFWKHAADRSGGFCEPEYFSGWITAFCVWSQDGKWLAGPLPETIPTAPTYNVPETTPRSGSSPSHGVQRGKLIALHCSHLTQADLDAALPCTDPTGQTSYTLDGVRYFTISIGDVPPGYGEVDVTIDDNGTRIDCTMLAGHVALAAMERAPGDRFYTLSPAPQWFVLRKIDL</sequence>
<proteinExistence type="predicted"/>
<protein>
    <submittedName>
        <fullName evidence="1">Uncharacterized protein</fullName>
    </submittedName>
</protein>
<name>A0AAD7TW04_9APHY</name>
<evidence type="ECO:0000313" key="1">
    <source>
        <dbReference type="EMBL" id="KAJ8481922.1"/>
    </source>
</evidence>
<dbReference type="Proteomes" id="UP001215151">
    <property type="component" value="Unassembled WGS sequence"/>
</dbReference>
<comment type="caution">
    <text evidence="1">The sequence shown here is derived from an EMBL/GenBank/DDBJ whole genome shotgun (WGS) entry which is preliminary data.</text>
</comment>
<evidence type="ECO:0000313" key="2">
    <source>
        <dbReference type="Proteomes" id="UP001215151"/>
    </source>
</evidence>
<dbReference type="EMBL" id="JAPEVG010000126">
    <property type="protein sequence ID" value="KAJ8481922.1"/>
    <property type="molecule type" value="Genomic_DNA"/>
</dbReference>
<keyword evidence="2" id="KW-1185">Reference proteome</keyword>
<dbReference type="PANTHER" id="PTHR31252:SF11">
    <property type="entry name" value="DUF4419 DOMAIN-CONTAINING PROTEIN"/>
    <property type="match status" value="1"/>
</dbReference>
<reference evidence="1" key="1">
    <citation type="submission" date="2022-11" db="EMBL/GenBank/DDBJ databases">
        <title>Genome Sequence of Cubamyces cubensis.</title>
        <authorList>
            <person name="Buettner E."/>
        </authorList>
    </citation>
    <scope>NUCLEOTIDE SEQUENCE</scope>
    <source>
        <strain evidence="1">MPL-01</strain>
    </source>
</reference>
<dbReference type="InterPro" id="IPR025533">
    <property type="entry name" value="DUF4419"/>
</dbReference>
<accession>A0AAD7TW04</accession>
<dbReference type="PANTHER" id="PTHR31252">
    <property type="entry name" value="DUF4419 DOMAIN-CONTAINING PROTEIN"/>
    <property type="match status" value="1"/>
</dbReference>